<dbReference type="EMBL" id="CAJPEX010001938">
    <property type="protein sequence ID" value="CAG0920251.1"/>
    <property type="molecule type" value="Genomic_DNA"/>
</dbReference>
<keyword evidence="1" id="KW-0732">Signal</keyword>
<evidence type="ECO:0000313" key="3">
    <source>
        <dbReference type="Proteomes" id="UP000678499"/>
    </source>
</evidence>
<accession>A0A7R9BUA0</accession>
<organism evidence="2">
    <name type="scientific">Notodromas monacha</name>
    <dbReference type="NCBI Taxonomy" id="399045"/>
    <lineage>
        <taxon>Eukaryota</taxon>
        <taxon>Metazoa</taxon>
        <taxon>Ecdysozoa</taxon>
        <taxon>Arthropoda</taxon>
        <taxon>Crustacea</taxon>
        <taxon>Oligostraca</taxon>
        <taxon>Ostracoda</taxon>
        <taxon>Podocopa</taxon>
        <taxon>Podocopida</taxon>
        <taxon>Cypridocopina</taxon>
        <taxon>Cypridoidea</taxon>
        <taxon>Cyprididae</taxon>
        <taxon>Notodromas</taxon>
    </lineage>
</organism>
<dbReference type="AlphaFoldDB" id="A0A7R9BUA0"/>
<proteinExistence type="predicted"/>
<feature type="signal peptide" evidence="1">
    <location>
        <begin position="1"/>
        <end position="30"/>
    </location>
</feature>
<name>A0A7R9BUA0_9CRUS</name>
<dbReference type="EMBL" id="OA883975">
    <property type="protein sequence ID" value="CAD7280099.1"/>
    <property type="molecule type" value="Genomic_DNA"/>
</dbReference>
<dbReference type="Proteomes" id="UP000678499">
    <property type="component" value="Unassembled WGS sequence"/>
</dbReference>
<keyword evidence="3" id="KW-1185">Reference proteome</keyword>
<protein>
    <submittedName>
        <fullName evidence="2">Uncharacterized protein</fullName>
    </submittedName>
</protein>
<evidence type="ECO:0000256" key="1">
    <source>
        <dbReference type="SAM" id="SignalP"/>
    </source>
</evidence>
<reference evidence="2" key="1">
    <citation type="submission" date="2020-11" db="EMBL/GenBank/DDBJ databases">
        <authorList>
            <person name="Tran Van P."/>
        </authorList>
    </citation>
    <scope>NUCLEOTIDE SEQUENCE</scope>
</reference>
<feature type="chain" id="PRO_5036210258" evidence="1">
    <location>
        <begin position="31"/>
        <end position="149"/>
    </location>
</feature>
<sequence length="149" mass="15793">MAARVGAMTPRPLASAFWSLVIVSVVLVAGQEVVVSRGPPEASKQVLFRQSVVSSTQSFGLRVQKATASTSTVATTKKRFKPPPIYPENRVREIVTPGTVDGEGVGSVQVVRGYGNPVSQSSRSATAPVSTSALTTLVSIFVMTWFQAR</sequence>
<evidence type="ECO:0000313" key="2">
    <source>
        <dbReference type="EMBL" id="CAD7280099.1"/>
    </source>
</evidence>
<gene>
    <name evidence="2" type="ORF">NMOB1V02_LOCUS7762</name>
</gene>